<feature type="coiled-coil region" evidence="5">
    <location>
        <begin position="105"/>
        <end position="132"/>
    </location>
</feature>
<keyword evidence="1" id="KW-0805">Transcription regulation</keyword>
<dbReference type="Gene3D" id="1.10.10.60">
    <property type="entry name" value="Homeodomain-like"/>
    <property type="match status" value="2"/>
</dbReference>
<dbReference type="InterPro" id="IPR020449">
    <property type="entry name" value="Tscrpt_reg_AraC-type_HTH"/>
</dbReference>
<feature type="domain" description="Response regulatory" evidence="7">
    <location>
        <begin position="5"/>
        <end position="122"/>
    </location>
</feature>
<organism evidence="8 9">
    <name type="scientific">Paenibacillus arenilitoris</name>
    <dbReference type="NCBI Taxonomy" id="2772299"/>
    <lineage>
        <taxon>Bacteria</taxon>
        <taxon>Bacillati</taxon>
        <taxon>Bacillota</taxon>
        <taxon>Bacilli</taxon>
        <taxon>Bacillales</taxon>
        <taxon>Paenibacillaceae</taxon>
        <taxon>Paenibacillus</taxon>
    </lineage>
</organism>
<dbReference type="AlphaFoldDB" id="A0A927CSK3"/>
<dbReference type="SUPFAM" id="SSF52172">
    <property type="entry name" value="CheY-like"/>
    <property type="match status" value="1"/>
</dbReference>
<keyword evidence="2" id="KW-0238">DNA-binding</keyword>
<dbReference type="SMART" id="SM00448">
    <property type="entry name" value="REC"/>
    <property type="match status" value="1"/>
</dbReference>
<evidence type="ECO:0000256" key="5">
    <source>
        <dbReference type="SAM" id="Coils"/>
    </source>
</evidence>
<gene>
    <name evidence="8" type="ORF">IDH41_19815</name>
</gene>
<dbReference type="PROSITE" id="PS50110">
    <property type="entry name" value="RESPONSE_REGULATORY"/>
    <property type="match status" value="1"/>
</dbReference>
<evidence type="ECO:0000259" key="6">
    <source>
        <dbReference type="PROSITE" id="PS01124"/>
    </source>
</evidence>
<keyword evidence="5" id="KW-0175">Coiled coil</keyword>
<dbReference type="PRINTS" id="PR00032">
    <property type="entry name" value="HTHARAC"/>
</dbReference>
<dbReference type="SMART" id="SM00342">
    <property type="entry name" value="HTH_ARAC"/>
    <property type="match status" value="1"/>
</dbReference>
<dbReference type="InterPro" id="IPR009057">
    <property type="entry name" value="Homeodomain-like_sf"/>
</dbReference>
<dbReference type="InterPro" id="IPR011006">
    <property type="entry name" value="CheY-like_superfamily"/>
</dbReference>
<dbReference type="EMBL" id="JACXIY010000024">
    <property type="protein sequence ID" value="MBD2870835.1"/>
    <property type="molecule type" value="Genomic_DNA"/>
</dbReference>
<dbReference type="GO" id="GO:0003700">
    <property type="term" value="F:DNA-binding transcription factor activity"/>
    <property type="evidence" value="ECO:0007669"/>
    <property type="project" value="InterPro"/>
</dbReference>
<evidence type="ECO:0000256" key="4">
    <source>
        <dbReference type="PROSITE-ProRule" id="PRU00169"/>
    </source>
</evidence>
<keyword evidence="3" id="KW-0804">Transcription</keyword>
<dbReference type="PROSITE" id="PS01124">
    <property type="entry name" value="HTH_ARAC_FAMILY_2"/>
    <property type="match status" value="1"/>
</dbReference>
<reference evidence="8" key="1">
    <citation type="submission" date="2020-09" db="EMBL/GenBank/DDBJ databases">
        <title>A novel bacterium of genus Paenibacillus, isolated from South China Sea.</title>
        <authorList>
            <person name="Huang H."/>
            <person name="Mo K."/>
            <person name="Hu Y."/>
        </authorList>
    </citation>
    <scope>NUCLEOTIDE SEQUENCE</scope>
    <source>
        <strain evidence="8">IB182493</strain>
    </source>
</reference>
<dbReference type="Pfam" id="PF00072">
    <property type="entry name" value="Response_reg"/>
    <property type="match status" value="1"/>
</dbReference>
<dbReference type="Proteomes" id="UP000632125">
    <property type="component" value="Unassembled WGS sequence"/>
</dbReference>
<evidence type="ECO:0000313" key="8">
    <source>
        <dbReference type="EMBL" id="MBD2870835.1"/>
    </source>
</evidence>
<comment type="caution">
    <text evidence="8">The sequence shown here is derived from an EMBL/GenBank/DDBJ whole genome shotgun (WGS) entry which is preliminary data.</text>
</comment>
<name>A0A927CSK3_9BACL</name>
<keyword evidence="9" id="KW-1185">Reference proteome</keyword>
<dbReference type="PANTHER" id="PTHR43280:SF28">
    <property type="entry name" value="HTH-TYPE TRANSCRIPTIONAL ACTIVATOR RHAS"/>
    <property type="match status" value="1"/>
</dbReference>
<proteinExistence type="predicted"/>
<dbReference type="InterPro" id="IPR018060">
    <property type="entry name" value="HTH_AraC"/>
</dbReference>
<dbReference type="SUPFAM" id="SSF46689">
    <property type="entry name" value="Homeodomain-like"/>
    <property type="match status" value="2"/>
</dbReference>
<dbReference type="GO" id="GO:0000160">
    <property type="term" value="P:phosphorelay signal transduction system"/>
    <property type="evidence" value="ECO:0007669"/>
    <property type="project" value="InterPro"/>
</dbReference>
<dbReference type="CDD" id="cd17536">
    <property type="entry name" value="REC_YesN-like"/>
    <property type="match status" value="1"/>
</dbReference>
<feature type="domain" description="HTH araC/xylS-type" evidence="6">
    <location>
        <begin position="418"/>
        <end position="516"/>
    </location>
</feature>
<evidence type="ECO:0000256" key="1">
    <source>
        <dbReference type="ARBA" id="ARBA00023015"/>
    </source>
</evidence>
<dbReference type="Pfam" id="PF12833">
    <property type="entry name" value="HTH_18"/>
    <property type="match status" value="1"/>
</dbReference>
<keyword evidence="4" id="KW-0597">Phosphoprotein</keyword>
<dbReference type="RefSeq" id="WP_190864090.1">
    <property type="nucleotide sequence ID" value="NZ_JACXIY010000024.1"/>
</dbReference>
<dbReference type="PANTHER" id="PTHR43280">
    <property type="entry name" value="ARAC-FAMILY TRANSCRIPTIONAL REGULATOR"/>
    <property type="match status" value="1"/>
</dbReference>
<accession>A0A927CSK3</accession>
<dbReference type="GO" id="GO:0043565">
    <property type="term" value="F:sequence-specific DNA binding"/>
    <property type="evidence" value="ECO:0007669"/>
    <property type="project" value="InterPro"/>
</dbReference>
<evidence type="ECO:0000256" key="3">
    <source>
        <dbReference type="ARBA" id="ARBA00023163"/>
    </source>
</evidence>
<dbReference type="InterPro" id="IPR001789">
    <property type="entry name" value="Sig_transdc_resp-reg_receiver"/>
</dbReference>
<protein>
    <submittedName>
        <fullName evidence="8">Response regulator</fullName>
    </submittedName>
</protein>
<sequence>MNPYKVVIVDDEILAIRHLKQLIDWQAHGFEVAGESANPAKALELCHKLKPDLVFVDIRMPVMNGLDFTRRLLEAGFPVKVVLLTSYKEFEYAREAVKLGVVNYMLKHDVQAESLTEELDRIRQELEHERQREGMIRRQLLADMLAGRVPADHQIERLTQFAKSLGDELLLLLLKEDRPFPVLPIMEEAGGSAPAKLRLLPLPHPTVAAVELMPLKAGEFAVLLAVKRMPSRRELREGLTGACRSIQGNFETQNGKTASIVLSRPFARLTELGDAFEELERLRRRMPRTGRSQIRFSDETLPPREEPEPIPAALLDAAASSLEGGDPASVSATMESLFLHAAGDEALTAVCRELLRVLDKFRASHGLAATDKLMADGRIDPACWYRLADIRDWFAAMYREAREEAERHSTARYSKKIRQALAFIHDHYSDELTTESIAGKLGISGDHLRHLFKEETGRTLLDYVTEVRMKKAGELLLAGRHKIYEIAEMVGYGSSQYFSQVFRKKMGVNPLDYVEGRG</sequence>
<feature type="modified residue" description="4-aspartylphosphate" evidence="4">
    <location>
        <position position="57"/>
    </location>
</feature>
<dbReference type="Gene3D" id="3.40.50.2300">
    <property type="match status" value="1"/>
</dbReference>
<evidence type="ECO:0000259" key="7">
    <source>
        <dbReference type="PROSITE" id="PS50110"/>
    </source>
</evidence>
<evidence type="ECO:0000256" key="2">
    <source>
        <dbReference type="ARBA" id="ARBA00023125"/>
    </source>
</evidence>
<evidence type="ECO:0000313" key="9">
    <source>
        <dbReference type="Proteomes" id="UP000632125"/>
    </source>
</evidence>